<dbReference type="OrthoDB" id="6602803at2759"/>
<name>A0A9P0DA40_9CUCU</name>
<dbReference type="EMBL" id="OV651820">
    <property type="protein sequence ID" value="CAH1114744.1"/>
    <property type="molecule type" value="Genomic_DNA"/>
</dbReference>
<evidence type="ECO:0000313" key="1">
    <source>
        <dbReference type="EMBL" id="CAH1114744.1"/>
    </source>
</evidence>
<sequence length="146" mass="16451">MHESTIELTKISRILMSVDQGEVHQYVGKHLPALDEDKVQSDISEEEEAQSDQEIDGGRAINQNINAMAVNKLKTKKIKIQKKIKVVTEILESTKLNVIDTFSIINSTIRSSKDEVNNLIGASKMFAASLHVNADEDFNRHHRQKV</sequence>
<gene>
    <name evidence="1" type="ORF">PSYICH_LOCUS14907</name>
</gene>
<reference evidence="1" key="1">
    <citation type="submission" date="2022-01" db="EMBL/GenBank/DDBJ databases">
        <authorList>
            <person name="King R."/>
        </authorList>
    </citation>
    <scope>NUCLEOTIDE SEQUENCE</scope>
</reference>
<dbReference type="AlphaFoldDB" id="A0A9P0DA40"/>
<protein>
    <submittedName>
        <fullName evidence="1">Uncharacterized protein</fullName>
    </submittedName>
</protein>
<evidence type="ECO:0000313" key="2">
    <source>
        <dbReference type="Proteomes" id="UP001153636"/>
    </source>
</evidence>
<accession>A0A9P0DA40</accession>
<keyword evidence="2" id="KW-1185">Reference proteome</keyword>
<proteinExistence type="predicted"/>
<dbReference type="Proteomes" id="UP001153636">
    <property type="component" value="Chromosome 8"/>
</dbReference>
<organism evidence="1 2">
    <name type="scientific">Psylliodes chrysocephalus</name>
    <dbReference type="NCBI Taxonomy" id="3402493"/>
    <lineage>
        <taxon>Eukaryota</taxon>
        <taxon>Metazoa</taxon>
        <taxon>Ecdysozoa</taxon>
        <taxon>Arthropoda</taxon>
        <taxon>Hexapoda</taxon>
        <taxon>Insecta</taxon>
        <taxon>Pterygota</taxon>
        <taxon>Neoptera</taxon>
        <taxon>Endopterygota</taxon>
        <taxon>Coleoptera</taxon>
        <taxon>Polyphaga</taxon>
        <taxon>Cucujiformia</taxon>
        <taxon>Chrysomeloidea</taxon>
        <taxon>Chrysomelidae</taxon>
        <taxon>Galerucinae</taxon>
        <taxon>Alticini</taxon>
        <taxon>Psylliodes</taxon>
    </lineage>
</organism>